<proteinExistence type="predicted"/>
<feature type="region of interest" description="Disordered" evidence="1">
    <location>
        <begin position="944"/>
        <end position="996"/>
    </location>
</feature>
<feature type="region of interest" description="Disordered" evidence="1">
    <location>
        <begin position="1"/>
        <end position="91"/>
    </location>
</feature>
<feature type="compositionally biased region" description="Polar residues" evidence="1">
    <location>
        <begin position="442"/>
        <end position="451"/>
    </location>
</feature>
<accession>W4G945</accession>
<dbReference type="InterPro" id="IPR041337">
    <property type="entry name" value="hnRNP_Q_AcD"/>
</dbReference>
<feature type="compositionally biased region" description="Polar residues" evidence="1">
    <location>
        <begin position="14"/>
        <end position="26"/>
    </location>
</feature>
<evidence type="ECO:0000313" key="3">
    <source>
        <dbReference type="EMBL" id="ETV76217.1"/>
    </source>
</evidence>
<dbReference type="VEuPathDB" id="FungiDB:H257_09720"/>
<feature type="compositionally biased region" description="Polar residues" evidence="1">
    <location>
        <begin position="982"/>
        <end position="995"/>
    </location>
</feature>
<feature type="compositionally biased region" description="Basic and acidic residues" evidence="1">
    <location>
        <begin position="183"/>
        <end position="195"/>
    </location>
</feature>
<dbReference type="Pfam" id="PF18360">
    <property type="entry name" value="hnRNP_Q_AcD"/>
    <property type="match status" value="2"/>
</dbReference>
<feature type="non-terminal residue" evidence="3">
    <location>
        <position position="1"/>
    </location>
</feature>
<feature type="compositionally biased region" description="Acidic residues" evidence="1">
    <location>
        <begin position="31"/>
        <end position="45"/>
    </location>
</feature>
<feature type="compositionally biased region" description="Polar residues" evidence="1">
    <location>
        <begin position="381"/>
        <end position="397"/>
    </location>
</feature>
<evidence type="ECO:0000256" key="1">
    <source>
        <dbReference type="SAM" id="MobiDB-lite"/>
    </source>
</evidence>
<organism evidence="3">
    <name type="scientific">Aphanomyces astaci</name>
    <name type="common">Crayfish plague agent</name>
    <dbReference type="NCBI Taxonomy" id="112090"/>
    <lineage>
        <taxon>Eukaryota</taxon>
        <taxon>Sar</taxon>
        <taxon>Stramenopiles</taxon>
        <taxon>Oomycota</taxon>
        <taxon>Saprolegniomycetes</taxon>
        <taxon>Saprolegniales</taxon>
        <taxon>Verrucalvaceae</taxon>
        <taxon>Aphanomyces</taxon>
    </lineage>
</organism>
<feature type="compositionally biased region" description="Low complexity" evidence="1">
    <location>
        <begin position="196"/>
        <end position="224"/>
    </location>
</feature>
<feature type="compositionally biased region" description="Low complexity" evidence="1">
    <location>
        <begin position="752"/>
        <end position="777"/>
    </location>
</feature>
<feature type="region of interest" description="Disordered" evidence="1">
    <location>
        <begin position="111"/>
        <end position="261"/>
    </location>
</feature>
<reference evidence="3" key="1">
    <citation type="submission" date="2013-12" db="EMBL/GenBank/DDBJ databases">
        <title>The Genome Sequence of Aphanomyces astaci APO3.</title>
        <authorList>
            <consortium name="The Broad Institute Genomics Platform"/>
            <person name="Russ C."/>
            <person name="Tyler B."/>
            <person name="van West P."/>
            <person name="Dieguez-Uribeondo J."/>
            <person name="Young S.K."/>
            <person name="Zeng Q."/>
            <person name="Gargeya S."/>
            <person name="Fitzgerald M."/>
            <person name="Abouelleil A."/>
            <person name="Alvarado L."/>
            <person name="Chapman S.B."/>
            <person name="Gainer-Dewar J."/>
            <person name="Goldberg J."/>
            <person name="Griggs A."/>
            <person name="Gujja S."/>
            <person name="Hansen M."/>
            <person name="Howarth C."/>
            <person name="Imamovic A."/>
            <person name="Ireland A."/>
            <person name="Larimer J."/>
            <person name="McCowan C."/>
            <person name="Murphy C."/>
            <person name="Pearson M."/>
            <person name="Poon T.W."/>
            <person name="Priest M."/>
            <person name="Roberts A."/>
            <person name="Saif S."/>
            <person name="Shea T."/>
            <person name="Sykes S."/>
            <person name="Wortman J."/>
            <person name="Nusbaum C."/>
            <person name="Birren B."/>
        </authorList>
    </citation>
    <scope>NUCLEOTIDE SEQUENCE [LARGE SCALE GENOMIC DNA]</scope>
    <source>
        <strain evidence="3">APO3</strain>
    </source>
</reference>
<dbReference type="AlphaFoldDB" id="W4G945"/>
<feature type="compositionally biased region" description="Low complexity" evidence="1">
    <location>
        <begin position="702"/>
        <end position="716"/>
    </location>
</feature>
<feature type="compositionally biased region" description="Low complexity" evidence="1">
    <location>
        <begin position="796"/>
        <end position="808"/>
    </location>
</feature>
<dbReference type="GeneID" id="20811716"/>
<feature type="domain" description="Heterogeneous nuclear ribonucleoprotein Q acidic" evidence="2">
    <location>
        <begin position="1002"/>
        <end position="1072"/>
    </location>
</feature>
<name>W4G945_APHAT</name>
<protein>
    <recommendedName>
        <fullName evidence="2">Heterogeneous nuclear ribonucleoprotein Q acidic domain-containing protein</fullName>
    </recommendedName>
</protein>
<gene>
    <name evidence="3" type="ORF">H257_09720</name>
</gene>
<feature type="region of interest" description="Disordered" evidence="1">
    <location>
        <begin position="374"/>
        <end position="458"/>
    </location>
</feature>
<feature type="compositionally biased region" description="Low complexity" evidence="1">
    <location>
        <begin position="427"/>
        <end position="441"/>
    </location>
</feature>
<sequence>MEDEPTAPLEHMQAPQQQEGPSTTSKRTLEDAIDEDEDDDDDDFDDIKVVKKPRVDEGDAVPTGDTPPAHDNTVAASNVFEGNDMDGTHPQGEVELAHGVEFEAAAQGEVGPVNDDAGQVSPTEPAFEAVVPHDDAAPPSTEFSREDDVVDDTSTDHDPLAIVPESTTTASDMDPFEPVTSDSDNHHEDEPHHGETTTTASSTGSAGDAFGPSVVGGTSPSVSSAEAIDAWSTTASEGADGPPSLLLLDDTDEGHPDVKAPDSDQILPVATLLAQVHGHPLQSTGQGDGPLNAVDAVDLRPAAAGQPDDDVSKTLQVDNQSIREHNDVSIDHAVLPAPQSQQLAHCSTTSTTENPTAAATSLHALVYKQAEAITDSKHNRSSSNASDPTPSTNTTSVDGRPSKAVATTVEETPVGAITLSKGTTFDSSSSSSRWSVRPSSSDGTTAAQSKRPTADGSVGGGLSDVVWTRLLDFEHTPSAEFTLSQLHPSTLDIIATFPEFGQLAIVSRFTRAAAAPSVARNKDALLLQILQEYEQEQPAVRQLAVLSAVESAQEGHFAYGYAPPQPSTGMVANPPRRAYNLVAELQQHKAKFLLDEFGRVKTTAAATSTNRVSVPHVRSSGSHTPTYPDGRNQPSYHVGGGPARGGGRSRSPVRRPPQDRSRSRSRDRRRPFAPHQPPPHHDDVRYQERYQAHQLAPPMTSPYQQQQAPYQQQQQRYPPPHQQQPHSTYQPHHQEAPRGQSHAPPSQHEPYSRQPPTSSSTSYQQPPSRQSYQQQTPASSYQPSPEHRQYHHHQQQEQQQPRQYQQHQTYSGYQGERDHPPRQYPPPHHHHQQQHHQQAGTSPSQGGGSRPFGSSATQYLVDEFRRSEVYHRLAPSIRDALQALYAKGHVRELLNDSVLSRLVKLPEHLAVRAVENLGNTDASHVDNIHGFFVGIISRVYERDRGPPPAASGMMQPPLGDDRYSDYSSSAPRLRESMPPPQNHSRGQQQWSQSPVHDQLIRGLSPQVQAQLQHMAATGVMTAVDEWGEKCYEILAQLSESLAIEVLKRFTMANLDTVRNRSGFLIGVVKRCRQEYGLQP</sequence>
<dbReference type="RefSeq" id="XP_009834342.1">
    <property type="nucleotide sequence ID" value="XM_009836040.1"/>
</dbReference>
<dbReference type="EMBL" id="KI913137">
    <property type="protein sequence ID" value="ETV76217.1"/>
    <property type="molecule type" value="Genomic_DNA"/>
</dbReference>
<evidence type="ECO:0000259" key="2">
    <source>
        <dbReference type="Pfam" id="PF18360"/>
    </source>
</evidence>
<feature type="compositionally biased region" description="Gly residues" evidence="1">
    <location>
        <begin position="638"/>
        <end position="648"/>
    </location>
</feature>
<feature type="domain" description="Heterogeneous nuclear ribonucleoprotein Q acidic" evidence="2">
    <location>
        <begin position="872"/>
        <end position="939"/>
    </location>
</feature>
<dbReference type="OrthoDB" id="79602at2759"/>
<feature type="region of interest" description="Disordered" evidence="1">
    <location>
        <begin position="605"/>
        <end position="683"/>
    </location>
</feature>
<feature type="compositionally biased region" description="Basic and acidic residues" evidence="1">
    <location>
        <begin position="46"/>
        <end position="57"/>
    </location>
</feature>
<feature type="region of interest" description="Disordered" evidence="1">
    <location>
        <begin position="697"/>
        <end position="855"/>
    </location>
</feature>
<dbReference type="CDD" id="cd21039">
    <property type="entry name" value="NURR"/>
    <property type="match status" value="2"/>
</dbReference>